<proteinExistence type="predicted"/>
<evidence type="ECO:0000313" key="2">
    <source>
        <dbReference type="EMBL" id="MBP3963701.1"/>
    </source>
</evidence>
<evidence type="ECO:0000313" key="3">
    <source>
        <dbReference type="Proteomes" id="UP000673394"/>
    </source>
</evidence>
<dbReference type="EMBL" id="JAGKSP010000004">
    <property type="protein sequence ID" value="MBP3963701.1"/>
    <property type="molecule type" value="Genomic_DNA"/>
</dbReference>
<dbReference type="Proteomes" id="UP000673394">
    <property type="component" value="Unassembled WGS sequence"/>
</dbReference>
<name>A0ABS5C6K7_9BACL</name>
<dbReference type="EMBL" id="JAGKSP010000001">
    <property type="protein sequence ID" value="MBP3961629.1"/>
    <property type="molecule type" value="Genomic_DNA"/>
</dbReference>
<organism evidence="1 3">
    <name type="scientific">Paenibacillus lignilyticus</name>
    <dbReference type="NCBI Taxonomy" id="1172615"/>
    <lineage>
        <taxon>Bacteria</taxon>
        <taxon>Bacillati</taxon>
        <taxon>Bacillota</taxon>
        <taxon>Bacilli</taxon>
        <taxon>Bacillales</taxon>
        <taxon>Paenibacillaceae</taxon>
        <taxon>Paenibacillus</taxon>
    </lineage>
</organism>
<keyword evidence="3" id="KW-1185">Reference proteome</keyword>
<gene>
    <name evidence="1" type="ORF">I8J30_02825</name>
    <name evidence="2" type="ORF">I8J30_13370</name>
</gene>
<evidence type="ECO:0000313" key="1">
    <source>
        <dbReference type="EMBL" id="MBP3961629.1"/>
    </source>
</evidence>
<protein>
    <submittedName>
        <fullName evidence="1">Uncharacterized protein</fullName>
    </submittedName>
</protein>
<sequence length="133" mass="14661">MNEISYGLLDKTMLHRLQESWHHDGIGVIALQLLQGTPAAVDEVLNEWVNEQDGLVWNSTMGDDRFYFLACGLAGAEGLASKLRLGIDHLKEKLCKSFEAIRIGSLKEPDGKPEFAVGYAVSFPSGQMAAPWK</sequence>
<accession>A0ABS5C6K7</accession>
<dbReference type="RefSeq" id="WP_210655192.1">
    <property type="nucleotide sequence ID" value="NZ_JAGKSP010000001.1"/>
</dbReference>
<comment type="caution">
    <text evidence="1">The sequence shown here is derived from an EMBL/GenBank/DDBJ whole genome shotgun (WGS) entry which is preliminary data.</text>
</comment>
<reference evidence="1 3" key="1">
    <citation type="submission" date="2021-04" db="EMBL/GenBank/DDBJ databases">
        <title>Paenibacillus sp. DLE-14 whole genome sequence.</title>
        <authorList>
            <person name="Ham Y.J."/>
        </authorList>
    </citation>
    <scope>NUCLEOTIDE SEQUENCE [LARGE SCALE GENOMIC DNA]</scope>
    <source>
        <strain evidence="1 3">DLE-14</strain>
    </source>
</reference>